<dbReference type="Gene3D" id="3.40.710.10">
    <property type="entry name" value="DD-peptidase/beta-lactamase superfamily"/>
    <property type="match status" value="1"/>
</dbReference>
<evidence type="ECO:0000256" key="1">
    <source>
        <dbReference type="SAM" id="MobiDB-lite"/>
    </source>
</evidence>
<dbReference type="GO" id="GO:0030655">
    <property type="term" value="P:beta-lactam antibiotic catabolic process"/>
    <property type="evidence" value="ECO:0007669"/>
    <property type="project" value="InterPro"/>
</dbReference>
<dbReference type="SUPFAM" id="SSF56601">
    <property type="entry name" value="beta-lactamase/transpeptidase-like"/>
    <property type="match status" value="1"/>
</dbReference>
<dbReference type="Proteomes" id="UP000707356">
    <property type="component" value="Unassembled WGS sequence"/>
</dbReference>
<dbReference type="PANTHER" id="PTHR35333">
    <property type="entry name" value="BETA-LACTAMASE"/>
    <property type="match status" value="1"/>
</dbReference>
<dbReference type="GO" id="GO:0008800">
    <property type="term" value="F:beta-lactamase activity"/>
    <property type="evidence" value="ECO:0007669"/>
    <property type="project" value="InterPro"/>
</dbReference>
<dbReference type="AlphaFoldDB" id="A0A951U6T3"/>
<dbReference type="InterPro" id="IPR045155">
    <property type="entry name" value="Beta-lactam_cat"/>
</dbReference>
<feature type="region of interest" description="Disordered" evidence="1">
    <location>
        <begin position="396"/>
        <end position="453"/>
    </location>
</feature>
<feature type="compositionally biased region" description="Low complexity" evidence="1">
    <location>
        <begin position="396"/>
        <end position="405"/>
    </location>
</feature>
<organism evidence="3 4">
    <name type="scientific">Pegethrix bostrychoides GSE-TBD4-15B</name>
    <dbReference type="NCBI Taxonomy" id="2839662"/>
    <lineage>
        <taxon>Bacteria</taxon>
        <taxon>Bacillati</taxon>
        <taxon>Cyanobacteriota</taxon>
        <taxon>Cyanophyceae</taxon>
        <taxon>Oculatellales</taxon>
        <taxon>Oculatellaceae</taxon>
        <taxon>Pegethrix</taxon>
    </lineage>
</organism>
<sequence>MHLCRLLILGVGVGAIVGTSLSVWNPALRNPATASRTSDPSAIQPLTPNRVGNIPGTLATVSSVRMGREMTDLVAKVTPLTQNLTDLVPGVFLLDLDNGDYLSFNGSTAFSAASMIKVPILIAFLQDVDSGKIKLDEVLSMQQADVAEGSGDMQYAAVGSQYTALDTATNMIIHSDNTATNMIVRRLGGNATLNQRFQQWGLQQTLLRKPLPDLEGLNTTSPKELVSLMALLNEGKLVSMKSRDRAFDIMRRTVTDTLLPSVIAPGTTVAHKTGDIGSLVGDVGVVDLSSGRRYAVSLMVKRPHNDGRAQDLIRQTAAVIYEHFGGKPTLAPSPVAAPPAQLAPGVVPGQPGVVTPGMAPGAVPTVVPGAVPGTTTVPGAATAPMQQAPQNLVPAAPTAPEAAAPDNIPEALPAESNYDADSNYDSNNGADSEAAPAGYSETEPSADGDAPAP</sequence>
<dbReference type="GO" id="GO:0046677">
    <property type="term" value="P:response to antibiotic"/>
    <property type="evidence" value="ECO:0007669"/>
    <property type="project" value="InterPro"/>
</dbReference>
<dbReference type="InterPro" id="IPR012338">
    <property type="entry name" value="Beta-lactam/transpept-like"/>
</dbReference>
<name>A0A951U6T3_9CYAN</name>
<feature type="domain" description="Beta-lactamase class A catalytic" evidence="2">
    <location>
        <begin position="90"/>
        <end position="300"/>
    </location>
</feature>
<proteinExistence type="predicted"/>
<accession>A0A951U6T3</accession>
<keyword evidence="3" id="KW-0378">Hydrolase</keyword>
<dbReference type="Pfam" id="PF13354">
    <property type="entry name" value="Beta-lactamase2"/>
    <property type="match status" value="1"/>
</dbReference>
<gene>
    <name evidence="3" type="ORF">KME07_20685</name>
</gene>
<reference evidence="3" key="1">
    <citation type="submission" date="2021-05" db="EMBL/GenBank/DDBJ databases">
        <authorList>
            <person name="Pietrasiak N."/>
            <person name="Ward R."/>
            <person name="Stajich J.E."/>
            <person name="Kurbessoian T."/>
        </authorList>
    </citation>
    <scope>NUCLEOTIDE SEQUENCE</scope>
    <source>
        <strain evidence="3">GSE-TBD4-15B</strain>
    </source>
</reference>
<dbReference type="EMBL" id="JAHHHV010000081">
    <property type="protein sequence ID" value="MBW4467851.1"/>
    <property type="molecule type" value="Genomic_DNA"/>
</dbReference>
<comment type="caution">
    <text evidence="3">The sequence shown here is derived from an EMBL/GenBank/DDBJ whole genome shotgun (WGS) entry which is preliminary data.</text>
</comment>
<dbReference type="InterPro" id="IPR000871">
    <property type="entry name" value="Beta-lactam_class-A"/>
</dbReference>
<feature type="compositionally biased region" description="Low complexity" evidence="1">
    <location>
        <begin position="416"/>
        <end position="432"/>
    </location>
</feature>
<evidence type="ECO:0000313" key="3">
    <source>
        <dbReference type="EMBL" id="MBW4467851.1"/>
    </source>
</evidence>
<reference evidence="3" key="2">
    <citation type="journal article" date="2022" name="Microbiol. Resour. Announc.">
        <title>Metagenome Sequencing to Explore Phylogenomics of Terrestrial Cyanobacteria.</title>
        <authorList>
            <person name="Ward R.D."/>
            <person name="Stajich J.E."/>
            <person name="Johansen J.R."/>
            <person name="Huntemann M."/>
            <person name="Clum A."/>
            <person name="Foster B."/>
            <person name="Foster B."/>
            <person name="Roux S."/>
            <person name="Palaniappan K."/>
            <person name="Varghese N."/>
            <person name="Mukherjee S."/>
            <person name="Reddy T.B.K."/>
            <person name="Daum C."/>
            <person name="Copeland A."/>
            <person name="Chen I.A."/>
            <person name="Ivanova N.N."/>
            <person name="Kyrpides N.C."/>
            <person name="Shapiro N."/>
            <person name="Eloe-Fadrosh E.A."/>
            <person name="Pietrasiak N."/>
        </authorList>
    </citation>
    <scope>NUCLEOTIDE SEQUENCE</scope>
    <source>
        <strain evidence="3">GSE-TBD4-15B</strain>
    </source>
</reference>
<dbReference type="PANTHER" id="PTHR35333:SF4">
    <property type="entry name" value="SLR0121 PROTEIN"/>
    <property type="match status" value="1"/>
</dbReference>
<evidence type="ECO:0000313" key="4">
    <source>
        <dbReference type="Proteomes" id="UP000707356"/>
    </source>
</evidence>
<evidence type="ECO:0000259" key="2">
    <source>
        <dbReference type="Pfam" id="PF13354"/>
    </source>
</evidence>
<protein>
    <submittedName>
        <fullName evidence="3">Class A beta-lactamase-related serine hydrolase</fullName>
    </submittedName>
</protein>